<dbReference type="AlphaFoldDB" id="A0A8H4TCW7"/>
<comment type="caution">
    <text evidence="1">The sequence shown here is derived from an EMBL/GenBank/DDBJ whole genome shotgun (WGS) entry which is preliminary data.</text>
</comment>
<organism evidence="1 2">
    <name type="scientific">Fusarium gaditjirri</name>
    <dbReference type="NCBI Taxonomy" id="282569"/>
    <lineage>
        <taxon>Eukaryota</taxon>
        <taxon>Fungi</taxon>
        <taxon>Dikarya</taxon>
        <taxon>Ascomycota</taxon>
        <taxon>Pezizomycotina</taxon>
        <taxon>Sordariomycetes</taxon>
        <taxon>Hypocreomycetidae</taxon>
        <taxon>Hypocreales</taxon>
        <taxon>Nectriaceae</taxon>
        <taxon>Fusarium</taxon>
        <taxon>Fusarium nisikadoi species complex</taxon>
    </lineage>
</organism>
<keyword evidence="2" id="KW-1185">Reference proteome</keyword>
<dbReference type="OrthoDB" id="5058716at2759"/>
<evidence type="ECO:0000313" key="1">
    <source>
        <dbReference type="EMBL" id="KAF4955454.1"/>
    </source>
</evidence>
<proteinExistence type="predicted"/>
<sequence>MTQKSPTKAEFVATLDKLITRMLSIDRQTKAVVQRMSQSEYIWHESKATAQRLRLEAQQSLKEAVEMLNQVDPILYEDEEGPRAPCTPTNPNPWNANAAIEIGVSLEQPAEGQETSSGALAEK</sequence>
<dbReference type="Proteomes" id="UP000604273">
    <property type="component" value="Unassembled WGS sequence"/>
</dbReference>
<evidence type="ECO:0000313" key="2">
    <source>
        <dbReference type="Proteomes" id="UP000604273"/>
    </source>
</evidence>
<name>A0A8H4TCW7_9HYPO</name>
<protein>
    <submittedName>
        <fullName evidence="1">Uncharacterized protein</fullName>
    </submittedName>
</protein>
<reference evidence="1" key="1">
    <citation type="journal article" date="2020" name="BMC Genomics">
        <title>Correction to: Identification and distribution of gene clusters required for synthesis of sphingolipid metabolism inhibitors in diverse species of the filamentous fungus Fusarium.</title>
        <authorList>
            <person name="Kim H.S."/>
            <person name="Lohmar J.M."/>
            <person name="Busman M."/>
            <person name="Brown D.W."/>
            <person name="Naumann T.A."/>
            <person name="Divon H.H."/>
            <person name="Lysoe E."/>
            <person name="Uhlig S."/>
            <person name="Proctor R.H."/>
        </authorList>
    </citation>
    <scope>NUCLEOTIDE SEQUENCE</scope>
    <source>
        <strain evidence="1">NRRL 45417</strain>
    </source>
</reference>
<accession>A0A8H4TCW7</accession>
<dbReference type="EMBL" id="JABFAI010000099">
    <property type="protein sequence ID" value="KAF4955454.1"/>
    <property type="molecule type" value="Genomic_DNA"/>
</dbReference>
<reference evidence="1" key="2">
    <citation type="submission" date="2020-05" db="EMBL/GenBank/DDBJ databases">
        <authorList>
            <person name="Kim H.-S."/>
            <person name="Proctor R.H."/>
            <person name="Brown D.W."/>
        </authorList>
    </citation>
    <scope>NUCLEOTIDE SEQUENCE</scope>
    <source>
        <strain evidence="1">NRRL 45417</strain>
    </source>
</reference>
<gene>
    <name evidence="1" type="ORF">FGADI_4565</name>
</gene>